<dbReference type="Pfam" id="PF00293">
    <property type="entry name" value="NUDIX"/>
    <property type="match status" value="1"/>
</dbReference>
<evidence type="ECO:0000256" key="1">
    <source>
        <dbReference type="ARBA" id="ARBA00022801"/>
    </source>
</evidence>
<keyword evidence="1" id="KW-0378">Hydrolase</keyword>
<name>A0A1F5NG48_9BACT</name>
<dbReference type="PROSITE" id="PS51462">
    <property type="entry name" value="NUDIX"/>
    <property type="match status" value="1"/>
</dbReference>
<dbReference type="CDD" id="cd03424">
    <property type="entry name" value="NUDIX_ADPRase_Nudt5_UGPPase_Nudt14"/>
    <property type="match status" value="1"/>
</dbReference>
<organism evidence="3 4">
    <name type="scientific">Candidatus Doudnabacteria bacterium RIFCSPHIGHO2_01_52_17</name>
    <dbReference type="NCBI Taxonomy" id="1817820"/>
    <lineage>
        <taxon>Bacteria</taxon>
        <taxon>Candidatus Doudnaibacteriota</taxon>
    </lineage>
</organism>
<dbReference type="SUPFAM" id="SSF55811">
    <property type="entry name" value="Nudix"/>
    <property type="match status" value="1"/>
</dbReference>
<comment type="caution">
    <text evidence="3">The sequence shown here is derived from an EMBL/GenBank/DDBJ whole genome shotgun (WGS) entry which is preliminary data.</text>
</comment>
<dbReference type="Proteomes" id="UP000176547">
    <property type="component" value="Unassembled WGS sequence"/>
</dbReference>
<dbReference type="GO" id="GO:0016787">
    <property type="term" value="F:hydrolase activity"/>
    <property type="evidence" value="ECO:0007669"/>
    <property type="project" value="UniProtKB-KW"/>
</dbReference>
<protein>
    <recommendedName>
        <fullName evidence="2">Nudix hydrolase domain-containing protein</fullName>
    </recommendedName>
</protein>
<dbReference type="AlphaFoldDB" id="A0A1F5NG48"/>
<dbReference type="Gene3D" id="3.90.79.10">
    <property type="entry name" value="Nucleoside Triphosphate Pyrophosphohydrolase"/>
    <property type="match status" value="1"/>
</dbReference>
<dbReference type="EMBL" id="MFEG01000005">
    <property type="protein sequence ID" value="OGE76492.1"/>
    <property type="molecule type" value="Genomic_DNA"/>
</dbReference>
<dbReference type="InterPro" id="IPR015797">
    <property type="entry name" value="NUDIX_hydrolase-like_dom_sf"/>
</dbReference>
<dbReference type="InterPro" id="IPR020084">
    <property type="entry name" value="NUDIX_hydrolase_CS"/>
</dbReference>
<sequence>MKLPKKARRVFKGILYDVYHWRQQMYDGSFETFEGLKRANTVNVLPVVGDKVLIGYQSQPGMKPFIGLFGGRIDRGEAPLAAAKRELLEETGYESGDWVLLDTAELSTKVEWKSYFYAARDSRPVAPPTLERGEKIRIQRINFEKFMEWVASEKFRDKEVALTVLRLLRNPRELRAFKRLIFKR</sequence>
<dbReference type="PROSITE" id="PS00893">
    <property type="entry name" value="NUDIX_BOX"/>
    <property type="match status" value="1"/>
</dbReference>
<dbReference type="InterPro" id="IPR000086">
    <property type="entry name" value="NUDIX_hydrolase_dom"/>
</dbReference>
<gene>
    <name evidence="3" type="ORF">A3K06_03605</name>
</gene>
<proteinExistence type="predicted"/>
<feature type="domain" description="Nudix hydrolase" evidence="2">
    <location>
        <begin position="37"/>
        <end position="163"/>
    </location>
</feature>
<evidence type="ECO:0000313" key="4">
    <source>
        <dbReference type="Proteomes" id="UP000176547"/>
    </source>
</evidence>
<evidence type="ECO:0000259" key="2">
    <source>
        <dbReference type="PROSITE" id="PS51462"/>
    </source>
</evidence>
<accession>A0A1F5NG48</accession>
<reference evidence="3 4" key="1">
    <citation type="journal article" date="2016" name="Nat. Commun.">
        <title>Thousands of microbial genomes shed light on interconnected biogeochemical processes in an aquifer system.</title>
        <authorList>
            <person name="Anantharaman K."/>
            <person name="Brown C.T."/>
            <person name="Hug L.A."/>
            <person name="Sharon I."/>
            <person name="Castelle C.J."/>
            <person name="Probst A.J."/>
            <person name="Thomas B.C."/>
            <person name="Singh A."/>
            <person name="Wilkins M.J."/>
            <person name="Karaoz U."/>
            <person name="Brodie E.L."/>
            <person name="Williams K.H."/>
            <person name="Hubbard S.S."/>
            <person name="Banfield J.F."/>
        </authorList>
    </citation>
    <scope>NUCLEOTIDE SEQUENCE [LARGE SCALE GENOMIC DNA]</scope>
</reference>
<evidence type="ECO:0000313" key="3">
    <source>
        <dbReference type="EMBL" id="OGE76492.1"/>
    </source>
</evidence>